<accession>A0ABX2AUV0</accession>
<dbReference type="Proteomes" id="UP001193734">
    <property type="component" value="Unassembled WGS sequence"/>
</dbReference>
<keyword evidence="4" id="KW-1185">Reference proteome</keyword>
<dbReference type="GO" id="GO:0016787">
    <property type="term" value="F:hydrolase activity"/>
    <property type="evidence" value="ECO:0007669"/>
    <property type="project" value="UniProtKB-KW"/>
</dbReference>
<dbReference type="InterPro" id="IPR029058">
    <property type="entry name" value="AB_hydrolase_fold"/>
</dbReference>
<sequence>MKKKRIIYSVLAVVIVLVTAITWSGLYMLSYSLTPDPNRHDMDSAYATLYSNYPYMQEWTDSMRRCGALRDTFVTMPSGERHHALYARNDSAHGRTAVVVHGYKDCAVKFLFLGHMYHHCLGYNVLIPDLHAHGLSDGKEIQMGWKDRKDVIKWTEVAEQTFRDSTRESQIVVHGVSMGAATTMCVSGEELPRYVTCFVEDCGYTSVWDEFSVQLKEQFGLPSFPLLPVTSMLCRLKYGWSFGQASPLKQVAKCRRPMLFIHGETDTFVPSWMVFPLYTAKHGYKEMWITRGTEHASSFYDYPDEYRDRIMTFLR</sequence>
<comment type="caution">
    <text evidence="3">The sequence shown here is derived from an EMBL/GenBank/DDBJ whole genome shotgun (WGS) entry which is preliminary data.</text>
</comment>
<dbReference type="PANTHER" id="PTHR43358:SF4">
    <property type="entry name" value="ALPHA_BETA HYDROLASE FOLD-1 DOMAIN-CONTAINING PROTEIN"/>
    <property type="match status" value="1"/>
</dbReference>
<evidence type="ECO:0000313" key="4">
    <source>
        <dbReference type="Proteomes" id="UP001193734"/>
    </source>
</evidence>
<dbReference type="GeneID" id="82157948"/>
<dbReference type="Gene3D" id="3.40.50.1820">
    <property type="entry name" value="alpha/beta hydrolase"/>
    <property type="match status" value="1"/>
</dbReference>
<dbReference type="EMBL" id="JABKKE010000014">
    <property type="protein sequence ID" value="NPE14504.1"/>
    <property type="molecule type" value="Genomic_DNA"/>
</dbReference>
<gene>
    <name evidence="3" type="ORF">HPS55_09240</name>
</gene>
<dbReference type="PANTHER" id="PTHR43358">
    <property type="entry name" value="ALPHA/BETA-HYDROLASE"/>
    <property type="match status" value="1"/>
</dbReference>
<proteinExistence type="predicted"/>
<feature type="transmembrane region" description="Helical" evidence="1">
    <location>
        <begin position="7"/>
        <end position="29"/>
    </location>
</feature>
<dbReference type="Pfam" id="PF00326">
    <property type="entry name" value="Peptidase_S9"/>
    <property type="match status" value="1"/>
</dbReference>
<evidence type="ECO:0000313" key="3">
    <source>
        <dbReference type="EMBL" id="NPE14504.1"/>
    </source>
</evidence>
<keyword evidence="1" id="KW-0472">Membrane</keyword>
<name>A0ABX2AUV0_9BACT</name>
<organism evidence="3 4">
    <name type="scientific">Xylanibacter rodentium</name>
    <dbReference type="NCBI Taxonomy" id="2736289"/>
    <lineage>
        <taxon>Bacteria</taxon>
        <taxon>Pseudomonadati</taxon>
        <taxon>Bacteroidota</taxon>
        <taxon>Bacteroidia</taxon>
        <taxon>Bacteroidales</taxon>
        <taxon>Prevotellaceae</taxon>
        <taxon>Xylanibacter</taxon>
    </lineage>
</organism>
<keyword evidence="1" id="KW-0812">Transmembrane</keyword>
<dbReference type="SUPFAM" id="SSF53474">
    <property type="entry name" value="alpha/beta-Hydrolases"/>
    <property type="match status" value="1"/>
</dbReference>
<keyword evidence="1" id="KW-1133">Transmembrane helix</keyword>
<dbReference type="RefSeq" id="WP_172177905.1">
    <property type="nucleotide sequence ID" value="NZ_CASGIA010000016.1"/>
</dbReference>
<feature type="domain" description="Peptidase S9 prolyl oligopeptidase catalytic" evidence="2">
    <location>
        <begin position="142"/>
        <end position="279"/>
    </location>
</feature>
<keyword evidence="3" id="KW-0378">Hydrolase</keyword>
<dbReference type="InterPro" id="IPR052920">
    <property type="entry name" value="DNA-binding_regulatory"/>
</dbReference>
<dbReference type="InterPro" id="IPR001375">
    <property type="entry name" value="Peptidase_S9_cat"/>
</dbReference>
<reference evidence="3 4" key="1">
    <citation type="submission" date="2020-05" db="EMBL/GenBank/DDBJ databases">
        <title>Distinct polysaccharide utilization as determinants for interspecies competition between intestinal Prevotella spp.</title>
        <authorList>
            <person name="Galvez E.J.C."/>
            <person name="Iljazovic A."/>
            <person name="Strowig T."/>
        </authorList>
    </citation>
    <scope>NUCLEOTIDE SEQUENCE [LARGE SCALE GENOMIC DNA]</scope>
    <source>
        <strain evidence="3 4">PROD</strain>
    </source>
</reference>
<evidence type="ECO:0000259" key="2">
    <source>
        <dbReference type="Pfam" id="PF00326"/>
    </source>
</evidence>
<protein>
    <submittedName>
        <fullName evidence="3">Alpha/beta hydrolase</fullName>
    </submittedName>
</protein>
<evidence type="ECO:0000256" key="1">
    <source>
        <dbReference type="SAM" id="Phobius"/>
    </source>
</evidence>